<comment type="caution">
    <text evidence="4">The sequence shown here is derived from an EMBL/GenBank/DDBJ whole genome shotgun (WGS) entry which is preliminary data.</text>
</comment>
<feature type="domain" description="Outer membrane protein beta-barrel" evidence="3">
    <location>
        <begin position="8"/>
        <end position="197"/>
    </location>
</feature>
<organism evidence="4 5">
    <name type="scientific">Spirosoma sordidisoli</name>
    <dbReference type="NCBI Taxonomy" id="2502893"/>
    <lineage>
        <taxon>Bacteria</taxon>
        <taxon>Pseudomonadati</taxon>
        <taxon>Bacteroidota</taxon>
        <taxon>Cytophagia</taxon>
        <taxon>Cytophagales</taxon>
        <taxon>Cytophagaceae</taxon>
        <taxon>Spirosoma</taxon>
    </lineage>
</organism>
<evidence type="ECO:0000259" key="3">
    <source>
        <dbReference type="Pfam" id="PF13505"/>
    </source>
</evidence>
<reference evidence="4 5" key="1">
    <citation type="submission" date="2019-01" db="EMBL/GenBank/DDBJ databases">
        <title>Spirosoma flava sp. nov., a propanil-degrading bacterium isolated from herbicide-contaminated soil.</title>
        <authorList>
            <person name="Zhang L."/>
            <person name="Jiang J.-D."/>
        </authorList>
    </citation>
    <scope>NUCLEOTIDE SEQUENCE [LARGE SCALE GENOMIC DNA]</scope>
    <source>
        <strain evidence="4 5">TY50</strain>
    </source>
</reference>
<dbReference type="RefSeq" id="WP_129606031.1">
    <property type="nucleotide sequence ID" value="NZ_SBLB01000011.1"/>
</dbReference>
<keyword evidence="5" id="KW-1185">Reference proteome</keyword>
<feature type="signal peptide" evidence="2">
    <location>
        <begin position="1"/>
        <end position="20"/>
    </location>
</feature>
<evidence type="ECO:0000256" key="1">
    <source>
        <dbReference type="ARBA" id="ARBA00022729"/>
    </source>
</evidence>
<dbReference type="AlphaFoldDB" id="A0A4Q2UF07"/>
<accession>A0A4Q2UF07</accession>
<dbReference type="EMBL" id="SBLB01000011">
    <property type="protein sequence ID" value="RYC66912.1"/>
    <property type="molecule type" value="Genomic_DNA"/>
</dbReference>
<proteinExistence type="predicted"/>
<dbReference type="Pfam" id="PF13505">
    <property type="entry name" value="OMP_b-brl"/>
    <property type="match status" value="1"/>
</dbReference>
<gene>
    <name evidence="4" type="ORF">EQG79_27820</name>
</gene>
<name>A0A4Q2UF07_9BACT</name>
<evidence type="ECO:0000313" key="4">
    <source>
        <dbReference type="EMBL" id="RYC66912.1"/>
    </source>
</evidence>
<dbReference type="Gene3D" id="2.40.160.20">
    <property type="match status" value="1"/>
</dbReference>
<protein>
    <recommendedName>
        <fullName evidence="3">Outer membrane protein beta-barrel domain-containing protein</fullName>
    </recommendedName>
</protein>
<sequence length="203" mass="22128">MKNVVCSLTLLVLGISSATAQTEKGRWTVGAQVGNISYSPGEKPYRITNFSVSVLPSAGYFVADNLVVGLSVPVNYQHYQTRFATVGNTQYSITNTQLGLAPFVRYYVGSARLRPFIDATVGYTQQWYRARNLNGVSENLYKQGSFAYGGSIGAAYFINNTVSLDASLGYRKNNVVNTSLVSTGYREPGTIGLNVGFRIFLGR</sequence>
<keyword evidence="1 2" id="KW-0732">Signal</keyword>
<evidence type="ECO:0000256" key="2">
    <source>
        <dbReference type="SAM" id="SignalP"/>
    </source>
</evidence>
<evidence type="ECO:0000313" key="5">
    <source>
        <dbReference type="Proteomes" id="UP000290407"/>
    </source>
</evidence>
<dbReference type="SUPFAM" id="SSF56925">
    <property type="entry name" value="OMPA-like"/>
    <property type="match status" value="1"/>
</dbReference>
<dbReference type="Proteomes" id="UP000290407">
    <property type="component" value="Unassembled WGS sequence"/>
</dbReference>
<feature type="chain" id="PRO_5020245452" description="Outer membrane protein beta-barrel domain-containing protein" evidence="2">
    <location>
        <begin position="21"/>
        <end position="203"/>
    </location>
</feature>
<dbReference type="InterPro" id="IPR011250">
    <property type="entry name" value="OMP/PagP_B-barrel"/>
</dbReference>
<dbReference type="InterPro" id="IPR027385">
    <property type="entry name" value="Beta-barrel_OMP"/>
</dbReference>